<keyword evidence="3" id="KW-0238">DNA-binding</keyword>
<evidence type="ECO:0000256" key="2">
    <source>
        <dbReference type="ARBA" id="ARBA00023015"/>
    </source>
</evidence>
<reference evidence="8" key="1">
    <citation type="journal article" date="2023" name="GigaByte">
        <title>Genome assembly of the bearded iris, Iris pallida Lam.</title>
        <authorList>
            <person name="Bruccoleri R.E."/>
            <person name="Oakeley E.J."/>
            <person name="Faust A.M.E."/>
            <person name="Altorfer M."/>
            <person name="Dessus-Babus S."/>
            <person name="Burckhardt D."/>
            <person name="Oertli M."/>
            <person name="Naumann U."/>
            <person name="Petersen F."/>
            <person name="Wong J."/>
        </authorList>
    </citation>
    <scope>NUCLEOTIDE SEQUENCE</scope>
    <source>
        <strain evidence="8">GSM-AAB239-AS_SAM_17_03QT</strain>
    </source>
</reference>
<evidence type="ECO:0000256" key="6">
    <source>
        <dbReference type="SAM" id="MobiDB-lite"/>
    </source>
</evidence>
<keyword evidence="5" id="KW-0539">Nucleus</keyword>
<evidence type="ECO:0000313" key="8">
    <source>
        <dbReference type="EMBL" id="KAJ6839687.1"/>
    </source>
</evidence>
<dbReference type="PROSITE" id="PS50863">
    <property type="entry name" value="B3"/>
    <property type="match status" value="2"/>
</dbReference>
<comment type="caution">
    <text evidence="8">The sequence shown here is derived from an EMBL/GenBank/DDBJ whole genome shotgun (WGS) entry which is preliminary data.</text>
</comment>
<evidence type="ECO:0000313" key="9">
    <source>
        <dbReference type="Proteomes" id="UP001140949"/>
    </source>
</evidence>
<feature type="domain" description="TF-B3" evidence="7">
    <location>
        <begin position="303"/>
        <end position="396"/>
    </location>
</feature>
<feature type="domain" description="TF-B3" evidence="7">
    <location>
        <begin position="4"/>
        <end position="97"/>
    </location>
</feature>
<dbReference type="PANTHER" id="PTHR31391:SF155">
    <property type="entry name" value="B3 DOMAIN-CONTAINING PROTEIN OS11G0197600"/>
    <property type="match status" value="1"/>
</dbReference>
<keyword evidence="4" id="KW-0804">Transcription</keyword>
<dbReference type="InterPro" id="IPR015300">
    <property type="entry name" value="DNA-bd_pseudobarrel_sf"/>
</dbReference>
<organism evidence="8 9">
    <name type="scientific">Iris pallida</name>
    <name type="common">Sweet iris</name>
    <dbReference type="NCBI Taxonomy" id="29817"/>
    <lineage>
        <taxon>Eukaryota</taxon>
        <taxon>Viridiplantae</taxon>
        <taxon>Streptophyta</taxon>
        <taxon>Embryophyta</taxon>
        <taxon>Tracheophyta</taxon>
        <taxon>Spermatophyta</taxon>
        <taxon>Magnoliopsida</taxon>
        <taxon>Liliopsida</taxon>
        <taxon>Asparagales</taxon>
        <taxon>Iridaceae</taxon>
        <taxon>Iridoideae</taxon>
        <taxon>Irideae</taxon>
        <taxon>Iris</taxon>
    </lineage>
</organism>
<dbReference type="GO" id="GO:0005634">
    <property type="term" value="C:nucleus"/>
    <property type="evidence" value="ECO:0007669"/>
    <property type="project" value="UniProtKB-SubCell"/>
</dbReference>
<dbReference type="EMBL" id="JANAVB010009800">
    <property type="protein sequence ID" value="KAJ6839687.1"/>
    <property type="molecule type" value="Genomic_DNA"/>
</dbReference>
<dbReference type="AlphaFoldDB" id="A0AAX6HGC5"/>
<sequence>MAKSSFFKIFFAEQSSTELRIPPAFREHIEDETHKKVSLKGPSGSRWSVGLVKKSGGLFFEDGWKEFVSDQSLATGDFLVFQYNGHSSFSVMVFDKTACEKKAALSARPSGEDIVDVEEEEGVVVKEEIIEEEEEEEKPSIFMGESLIKKRRRRRRRSQSDLNGTKVKRSNLSLSVHLDPDSRALATVCMSQSQPSSSSSKRGRPKKSCGLSSDQFSEAIRKAKSEFRSTQDSTSSLHFCKRSKQPREAWELVRSKKVSCERGDSVKVLRMGCLISQRRPITEEEVNATLQRAMSFKSTNPFALAVMQEAYVYSSFFMSLPAWFACQHLPKENTDMTVWDPNDRSWKITYISYITRGALSGGWGKFSYANNLEKYDVCAFELIKTNHLRVHIFRVVDELKPLLRFRN</sequence>
<keyword evidence="9" id="KW-1185">Reference proteome</keyword>
<evidence type="ECO:0000256" key="1">
    <source>
        <dbReference type="ARBA" id="ARBA00004123"/>
    </source>
</evidence>
<evidence type="ECO:0000256" key="3">
    <source>
        <dbReference type="ARBA" id="ARBA00023125"/>
    </source>
</evidence>
<dbReference type="Pfam" id="PF02362">
    <property type="entry name" value="B3"/>
    <property type="match status" value="2"/>
</dbReference>
<dbReference type="SUPFAM" id="SSF101936">
    <property type="entry name" value="DNA-binding pseudobarrel domain"/>
    <property type="match status" value="2"/>
</dbReference>
<dbReference type="PANTHER" id="PTHR31391">
    <property type="entry name" value="B3 DOMAIN-CONTAINING PROTEIN OS11G0197600-RELATED"/>
    <property type="match status" value="1"/>
</dbReference>
<protein>
    <submittedName>
        <fullName evidence="8">B3 domain-containing protein-like</fullName>
    </submittedName>
</protein>
<dbReference type="SMART" id="SM01019">
    <property type="entry name" value="B3"/>
    <property type="match status" value="2"/>
</dbReference>
<dbReference type="InterPro" id="IPR003340">
    <property type="entry name" value="B3_DNA-bd"/>
</dbReference>
<evidence type="ECO:0000259" key="7">
    <source>
        <dbReference type="PROSITE" id="PS50863"/>
    </source>
</evidence>
<evidence type="ECO:0000256" key="4">
    <source>
        <dbReference type="ARBA" id="ARBA00023163"/>
    </source>
</evidence>
<dbReference type="CDD" id="cd10017">
    <property type="entry name" value="B3_DNA"/>
    <property type="match status" value="2"/>
</dbReference>
<evidence type="ECO:0000256" key="5">
    <source>
        <dbReference type="ARBA" id="ARBA00023242"/>
    </source>
</evidence>
<feature type="region of interest" description="Disordered" evidence="6">
    <location>
        <begin position="190"/>
        <end position="213"/>
    </location>
</feature>
<name>A0AAX6HGC5_IRIPA</name>
<gene>
    <name evidence="8" type="ORF">M6B38_313250</name>
</gene>
<accession>A0AAX6HGC5</accession>
<dbReference type="InterPro" id="IPR044837">
    <property type="entry name" value="REM16-like"/>
</dbReference>
<keyword evidence="2" id="KW-0805">Transcription regulation</keyword>
<reference evidence="8" key="2">
    <citation type="submission" date="2023-04" db="EMBL/GenBank/DDBJ databases">
        <authorList>
            <person name="Bruccoleri R.E."/>
            <person name="Oakeley E.J."/>
            <person name="Faust A.-M."/>
            <person name="Dessus-Babus S."/>
            <person name="Altorfer M."/>
            <person name="Burckhardt D."/>
            <person name="Oertli M."/>
            <person name="Naumann U."/>
            <person name="Petersen F."/>
            <person name="Wong J."/>
        </authorList>
    </citation>
    <scope>NUCLEOTIDE SEQUENCE</scope>
    <source>
        <strain evidence="8">GSM-AAB239-AS_SAM_17_03QT</strain>
        <tissue evidence="8">Leaf</tissue>
    </source>
</reference>
<feature type="compositionally biased region" description="Low complexity" evidence="6">
    <location>
        <begin position="191"/>
        <end position="200"/>
    </location>
</feature>
<dbReference type="Proteomes" id="UP001140949">
    <property type="component" value="Unassembled WGS sequence"/>
</dbReference>
<comment type="subcellular location">
    <subcellularLocation>
        <location evidence="1">Nucleus</location>
    </subcellularLocation>
</comment>
<proteinExistence type="predicted"/>
<dbReference type="GO" id="GO:0003677">
    <property type="term" value="F:DNA binding"/>
    <property type="evidence" value="ECO:0007669"/>
    <property type="project" value="UniProtKB-KW"/>
</dbReference>
<feature type="region of interest" description="Disordered" evidence="6">
    <location>
        <begin position="152"/>
        <end position="171"/>
    </location>
</feature>
<dbReference type="Gene3D" id="2.40.330.10">
    <property type="entry name" value="DNA-binding pseudobarrel domain"/>
    <property type="match status" value="2"/>
</dbReference>